<dbReference type="PANTHER" id="PTHR43648:SF1">
    <property type="entry name" value="ELECTRON TRANSFER FLAVOPROTEIN BETA SUBUNIT LYSINE METHYLTRANSFERASE"/>
    <property type="match status" value="1"/>
</dbReference>
<dbReference type="EMBL" id="SSMQ01000052">
    <property type="protein sequence ID" value="TKC99906.1"/>
    <property type="molecule type" value="Genomic_DNA"/>
</dbReference>
<gene>
    <name evidence="3" type="ORF">E8A74_36465</name>
</gene>
<evidence type="ECO:0000313" key="4">
    <source>
        <dbReference type="Proteomes" id="UP000309215"/>
    </source>
</evidence>
<dbReference type="GO" id="GO:0016279">
    <property type="term" value="F:protein-lysine N-methyltransferase activity"/>
    <property type="evidence" value="ECO:0007669"/>
    <property type="project" value="TreeGrafter"/>
</dbReference>
<protein>
    <submittedName>
        <fullName evidence="3">Methyltransferase</fullName>
    </submittedName>
</protein>
<dbReference type="PANTHER" id="PTHR43648">
    <property type="entry name" value="ELECTRON TRANSFER FLAVOPROTEIN BETA SUBUNIT LYSINE METHYLTRANSFERASE"/>
    <property type="match status" value="1"/>
</dbReference>
<dbReference type="GO" id="GO:0032259">
    <property type="term" value="P:methylation"/>
    <property type="evidence" value="ECO:0007669"/>
    <property type="project" value="UniProtKB-KW"/>
</dbReference>
<evidence type="ECO:0000256" key="2">
    <source>
        <dbReference type="ARBA" id="ARBA00022679"/>
    </source>
</evidence>
<keyword evidence="4" id="KW-1185">Reference proteome</keyword>
<comment type="caution">
    <text evidence="3">The sequence shown here is derived from an EMBL/GenBank/DDBJ whole genome shotgun (WGS) entry which is preliminary data.</text>
</comment>
<keyword evidence="2 3" id="KW-0808">Transferase</keyword>
<sequence>MREAEARRFIEENTASCAPPLLPEIRLRLATEVTPLWRATEAFLRTHGIEPPFWAFAWAGGQAIARLVLDRPELVRGKVVLDLASGSGLCAIAAARAGARRVVAVDTDSLAVVAITRNAEDGGVAVEAHVEDLLRGAGLPAWAEEAEVVLAGDVCYDAAMTRVVFPWLRARAGEGRTVLLGDPGRAYLPNQGIEEITRYRVPVIDDVEGTAEKWGVVYRVALAGGGASVA</sequence>
<evidence type="ECO:0000313" key="3">
    <source>
        <dbReference type="EMBL" id="TKC99906.1"/>
    </source>
</evidence>
<evidence type="ECO:0000256" key="1">
    <source>
        <dbReference type="ARBA" id="ARBA00022603"/>
    </source>
</evidence>
<dbReference type="Pfam" id="PF06325">
    <property type="entry name" value="PrmA"/>
    <property type="match status" value="1"/>
</dbReference>
<dbReference type="RefSeq" id="WP_136933707.1">
    <property type="nucleotide sequence ID" value="NZ_SSMQ01000052.1"/>
</dbReference>
<accession>A0A4V5PMA7</accession>
<keyword evidence="1 3" id="KW-0489">Methyltransferase</keyword>
<reference evidence="3 4" key="1">
    <citation type="submission" date="2019-04" db="EMBL/GenBank/DDBJ databases">
        <authorList>
            <person name="Li Y."/>
            <person name="Wang J."/>
        </authorList>
    </citation>
    <scope>NUCLEOTIDE SEQUENCE [LARGE SCALE GENOMIC DNA]</scope>
    <source>
        <strain evidence="3 4">DSM 14668</strain>
    </source>
</reference>
<dbReference type="Proteomes" id="UP000309215">
    <property type="component" value="Unassembled WGS sequence"/>
</dbReference>
<dbReference type="InterPro" id="IPR050078">
    <property type="entry name" value="Ribosomal_L11_MeTrfase_PrmA"/>
</dbReference>
<name>A0A4V5PMA7_9BACT</name>
<proteinExistence type="predicted"/>
<dbReference type="InterPro" id="IPR029063">
    <property type="entry name" value="SAM-dependent_MTases_sf"/>
</dbReference>
<dbReference type="SUPFAM" id="SSF53335">
    <property type="entry name" value="S-adenosyl-L-methionine-dependent methyltransferases"/>
    <property type="match status" value="1"/>
</dbReference>
<dbReference type="OrthoDB" id="9794615at2"/>
<dbReference type="Gene3D" id="3.40.50.150">
    <property type="entry name" value="Vaccinia Virus protein VP39"/>
    <property type="match status" value="1"/>
</dbReference>
<dbReference type="AlphaFoldDB" id="A0A4V5PMA7"/>
<organism evidence="3 4">
    <name type="scientific">Polyangium fumosum</name>
    <dbReference type="NCBI Taxonomy" id="889272"/>
    <lineage>
        <taxon>Bacteria</taxon>
        <taxon>Pseudomonadati</taxon>
        <taxon>Myxococcota</taxon>
        <taxon>Polyangia</taxon>
        <taxon>Polyangiales</taxon>
        <taxon>Polyangiaceae</taxon>
        <taxon>Polyangium</taxon>
    </lineage>
</organism>